<feature type="binding site" evidence="13 14">
    <location>
        <position position="146"/>
    </location>
    <ligand>
        <name>[4Fe-4S] cluster</name>
        <dbReference type="ChEBI" id="CHEBI:49883"/>
        <label>3</label>
    </ligand>
</feature>
<evidence type="ECO:0000256" key="7">
    <source>
        <dbReference type="ARBA" id="ARBA00022967"/>
    </source>
</evidence>
<evidence type="ECO:0000256" key="8">
    <source>
        <dbReference type="ARBA" id="ARBA00022982"/>
    </source>
</evidence>
<feature type="domain" description="4Fe-4S" evidence="16">
    <location>
        <begin position="29"/>
        <end position="88"/>
    </location>
</feature>
<dbReference type="Pfam" id="PF04060">
    <property type="entry name" value="FeS"/>
    <property type="match status" value="1"/>
</dbReference>
<dbReference type="STRING" id="1303921.BSEPE_1309"/>
<dbReference type="Gene3D" id="1.10.15.40">
    <property type="entry name" value="Electron transport complex subunit B, putative Fe-S cluster"/>
    <property type="match status" value="1"/>
</dbReference>
<dbReference type="InterPro" id="IPR016463">
    <property type="entry name" value="RnfB/RsxB_Proteobac"/>
</dbReference>
<keyword evidence="4 13" id="KW-0997">Cell inner membrane</keyword>
<comment type="cofactor">
    <cofactor evidence="13 14">
        <name>[4Fe-4S] cluster</name>
        <dbReference type="ChEBI" id="CHEBI:49883"/>
    </cofactor>
    <text evidence="13 14">Binds 3 [4Fe-4S] clusters.</text>
</comment>
<dbReference type="Pfam" id="PF14697">
    <property type="entry name" value="Fer4_21"/>
    <property type="match status" value="1"/>
</dbReference>
<feature type="binding site" evidence="13 14">
    <location>
        <position position="153"/>
    </location>
    <ligand>
        <name>[4Fe-4S] cluster</name>
        <dbReference type="ChEBI" id="CHEBI:49883"/>
        <label>2</label>
    </ligand>
</feature>
<organism evidence="17 18">
    <name type="scientific">endosymbiont of Bathymodiolus septemdierum str. Myojin knoll</name>
    <dbReference type="NCBI Taxonomy" id="1303921"/>
    <lineage>
        <taxon>Bacteria</taxon>
        <taxon>Pseudomonadati</taxon>
        <taxon>Pseudomonadota</taxon>
        <taxon>Gammaproteobacteria</taxon>
        <taxon>sulfur-oxidizing symbionts</taxon>
    </lineage>
</organism>
<dbReference type="InterPro" id="IPR050294">
    <property type="entry name" value="RnfB_subfamily"/>
</dbReference>
<keyword evidence="11 13" id="KW-0472">Membrane</keyword>
<dbReference type="PROSITE" id="PS00198">
    <property type="entry name" value="4FE4S_FER_1"/>
    <property type="match status" value="2"/>
</dbReference>
<dbReference type="HAMAP" id="MF_00463">
    <property type="entry name" value="RsxB_RnfB"/>
    <property type="match status" value="1"/>
</dbReference>
<dbReference type="EC" id="7.-.-.-" evidence="13"/>
<dbReference type="KEGG" id="ebh:BSEPE_1309"/>
<reference evidence="17 18" key="2">
    <citation type="journal article" date="2016" name="ISME J.">
        <title>Heterogeneous composition of key metabolic gene clusters in a vent mussel symbiont population.</title>
        <authorList>
            <person name="Ikuta T."/>
            <person name="Takaki Y."/>
            <person name="Nagai Y."/>
            <person name="Shimamura S."/>
            <person name="Tsuda M."/>
            <person name="Kawagucci S."/>
            <person name="Aoki Y."/>
            <person name="Inoue K."/>
            <person name="Teruya M."/>
            <person name="Satou K."/>
            <person name="Teruya K."/>
            <person name="Shimoji M."/>
            <person name="Tamotsu H."/>
            <person name="Hirano T."/>
            <person name="Maruyama T."/>
            <person name="Yoshida T."/>
        </authorList>
    </citation>
    <scope>NUCLEOTIDE SEQUENCE [LARGE SCALE GENOMIC DNA]</scope>
    <source>
        <strain evidence="17 18">Myojin Knoll</strain>
    </source>
</reference>
<dbReference type="SUPFAM" id="SSF54862">
    <property type="entry name" value="4Fe-4S ferredoxins"/>
    <property type="match status" value="1"/>
</dbReference>
<dbReference type="EMBL" id="AP013042">
    <property type="protein sequence ID" value="BAS68292.1"/>
    <property type="molecule type" value="Genomic_DNA"/>
</dbReference>
<evidence type="ECO:0000256" key="4">
    <source>
        <dbReference type="ARBA" id="ARBA00022519"/>
    </source>
</evidence>
<evidence type="ECO:0000256" key="11">
    <source>
        <dbReference type="ARBA" id="ARBA00023136"/>
    </source>
</evidence>
<accession>A0A0P0UT34</accession>
<dbReference type="GO" id="GO:0046872">
    <property type="term" value="F:metal ion binding"/>
    <property type="evidence" value="ECO:0007669"/>
    <property type="project" value="UniProtKB-KW"/>
</dbReference>
<feature type="binding site" evidence="13 14">
    <location>
        <position position="49"/>
    </location>
    <ligand>
        <name>[4Fe-4S] cluster</name>
        <dbReference type="ChEBI" id="CHEBI:49883"/>
        <label>1</label>
    </ligand>
</feature>
<dbReference type="Proteomes" id="UP000067399">
    <property type="component" value="Chromosome"/>
</dbReference>
<feature type="binding site" evidence="13 14">
    <location>
        <position position="46"/>
    </location>
    <ligand>
        <name>[4Fe-4S] cluster</name>
        <dbReference type="ChEBI" id="CHEBI:49883"/>
        <label>1</label>
    </ligand>
</feature>
<evidence type="ECO:0000313" key="17">
    <source>
        <dbReference type="EMBL" id="BAS68292.1"/>
    </source>
</evidence>
<dbReference type="GO" id="GO:0009055">
    <property type="term" value="F:electron transfer activity"/>
    <property type="evidence" value="ECO:0007669"/>
    <property type="project" value="InterPro"/>
</dbReference>
<dbReference type="FunFam" id="1.10.15.40:FF:000001">
    <property type="entry name" value="Ion-translocating oxidoreductase complex subunit B"/>
    <property type="match status" value="1"/>
</dbReference>
<comment type="function">
    <text evidence="13">Part of a membrane-bound complex that couples electron transfer with translocation of ions across the membrane.</text>
</comment>
<feature type="binding site" evidence="13 14">
    <location>
        <position position="71"/>
    </location>
    <ligand>
        <name>[4Fe-4S] cluster</name>
        <dbReference type="ChEBI" id="CHEBI:49883"/>
        <label>1</label>
    </ligand>
</feature>
<feature type="binding site" evidence="13 14">
    <location>
        <position position="123"/>
    </location>
    <ligand>
        <name>[4Fe-4S] cluster</name>
        <dbReference type="ChEBI" id="CHEBI:49883"/>
        <label>3</label>
    </ligand>
</feature>
<keyword evidence="8 13" id="KW-0249">Electron transport</keyword>
<keyword evidence="1 13" id="KW-0813">Transport</keyword>
<feature type="domain" description="4Fe-4S ferredoxin-type" evidence="15">
    <location>
        <begin position="134"/>
        <end position="163"/>
    </location>
</feature>
<feature type="region of interest" description="Hydrophobic" evidence="13">
    <location>
        <begin position="1"/>
        <end position="23"/>
    </location>
</feature>
<keyword evidence="7 13" id="KW-1278">Translocase</keyword>
<dbReference type="InterPro" id="IPR007202">
    <property type="entry name" value="4Fe-4S_dom"/>
</dbReference>
<dbReference type="PANTHER" id="PTHR42859:SF3">
    <property type="entry name" value="ION-TRANSLOCATING OXIDOREDUCTASE COMPLEX SUBUNIT B"/>
    <property type="match status" value="1"/>
</dbReference>
<evidence type="ECO:0000256" key="14">
    <source>
        <dbReference type="PIRSR" id="PIRSR005784-1"/>
    </source>
</evidence>
<evidence type="ECO:0000256" key="6">
    <source>
        <dbReference type="ARBA" id="ARBA00022737"/>
    </source>
</evidence>
<evidence type="ECO:0000259" key="16">
    <source>
        <dbReference type="PROSITE" id="PS51656"/>
    </source>
</evidence>
<name>A0A0P0UT34_9GAMM</name>
<comment type="subunit">
    <text evidence="13">The complex is composed of six subunits: RnfA, RnfB, RnfC, RnfD, RnfE and RnfG.</text>
</comment>
<keyword evidence="9 13" id="KW-0408">Iron</keyword>
<dbReference type="PIRSF" id="PIRSF005784">
    <property type="entry name" value="Elect_transpt_RnfB"/>
    <property type="match status" value="1"/>
</dbReference>
<dbReference type="NCBIfam" id="TIGR01944">
    <property type="entry name" value="rnfB"/>
    <property type="match status" value="1"/>
</dbReference>
<evidence type="ECO:0000256" key="5">
    <source>
        <dbReference type="ARBA" id="ARBA00022723"/>
    </source>
</evidence>
<proteinExistence type="inferred from homology"/>
<dbReference type="OrthoDB" id="9789936at2"/>
<evidence type="ECO:0000256" key="1">
    <source>
        <dbReference type="ARBA" id="ARBA00022448"/>
    </source>
</evidence>
<evidence type="ECO:0000256" key="2">
    <source>
        <dbReference type="ARBA" id="ARBA00022475"/>
    </source>
</evidence>
<comment type="subcellular location">
    <subcellularLocation>
        <location evidence="13">Cell inner membrane</location>
    </subcellularLocation>
</comment>
<comment type="similarity">
    <text evidence="13">Belongs to the 4Fe4S bacterial-type ferredoxin family. RnfB subfamily.</text>
</comment>
<dbReference type="RefSeq" id="WP_066045355.1">
    <property type="nucleotide sequence ID" value="NZ_AP013042.1"/>
</dbReference>
<comment type="caution">
    <text evidence="13">Lacks conserved residue(s) required for the propagation of feature annotation.</text>
</comment>
<keyword evidence="5 13" id="KW-0479">Metal-binding</keyword>
<keyword evidence="6 13" id="KW-0677">Repeat</keyword>
<dbReference type="InterPro" id="IPR017900">
    <property type="entry name" value="4Fe4S_Fe_S_CS"/>
</dbReference>
<dbReference type="PROSITE" id="PS51656">
    <property type="entry name" value="4FE4S"/>
    <property type="match status" value="1"/>
</dbReference>
<keyword evidence="3 13" id="KW-0004">4Fe-4S</keyword>
<feature type="binding site" evidence="13 14">
    <location>
        <position position="116"/>
    </location>
    <ligand>
        <name>[4Fe-4S] cluster</name>
        <dbReference type="ChEBI" id="CHEBI:49883"/>
        <label>2</label>
    </ligand>
</feature>
<sequence length="177" mass="18604">MIASISIFSLLALALGLVLGYAAIKFKVKGNPLVDQIDAILPQTQCGQCDFPGCKPYAEALAKGEAEVNQCPPGGQEGADALAELLGVETLLLNEAHGENTTDHVVFVDEKLCIGCTLCIQACPVDAFVGASKVMTTVIEEECTGCDLCIPVCPVDCIYVKEIQPTLTTFVGNMAHA</sequence>
<keyword evidence="2 13" id="KW-1003">Cell membrane</keyword>
<dbReference type="GO" id="GO:0022900">
    <property type="term" value="P:electron transport chain"/>
    <property type="evidence" value="ECO:0007669"/>
    <property type="project" value="UniProtKB-UniRule"/>
</dbReference>
<keyword evidence="18" id="KW-1185">Reference proteome</keyword>
<dbReference type="Gene3D" id="3.30.70.20">
    <property type="match status" value="1"/>
</dbReference>
<dbReference type="PROSITE" id="PS51379">
    <property type="entry name" value="4FE4S_FER_2"/>
    <property type="match status" value="2"/>
</dbReference>
<dbReference type="InterPro" id="IPR010207">
    <property type="entry name" value="Elect_transpt_cplx_RnfB/RsxB"/>
</dbReference>
<feature type="domain" description="4Fe-4S ferredoxin-type" evidence="15">
    <location>
        <begin position="104"/>
        <end position="133"/>
    </location>
</feature>
<dbReference type="GO" id="GO:0005886">
    <property type="term" value="C:plasma membrane"/>
    <property type="evidence" value="ECO:0007669"/>
    <property type="project" value="UniProtKB-SubCell"/>
</dbReference>
<evidence type="ECO:0000259" key="15">
    <source>
        <dbReference type="PROSITE" id="PS51379"/>
    </source>
</evidence>
<evidence type="ECO:0000313" key="18">
    <source>
        <dbReference type="Proteomes" id="UP000067399"/>
    </source>
</evidence>
<evidence type="ECO:0000256" key="13">
    <source>
        <dbReference type="HAMAP-Rule" id="MF_00463"/>
    </source>
</evidence>
<protein>
    <recommendedName>
        <fullName evidence="12 13">Ion-translocating oxidoreductase complex subunit B</fullName>
        <ecNumber evidence="13">7.-.-.-</ecNumber>
    </recommendedName>
    <alternativeName>
        <fullName evidence="13">Rnf electron transport complex subunit B</fullName>
    </alternativeName>
</protein>
<evidence type="ECO:0000256" key="9">
    <source>
        <dbReference type="ARBA" id="ARBA00023004"/>
    </source>
</evidence>
<dbReference type="GO" id="GO:0051539">
    <property type="term" value="F:4 iron, 4 sulfur cluster binding"/>
    <property type="evidence" value="ECO:0007669"/>
    <property type="project" value="UniProtKB-UniRule"/>
</dbReference>
<reference evidence="17 18" key="1">
    <citation type="journal article" date="2000" name="Mar. Ecol. Prog. Ser.">
        <title>Phylogenetic characterization of endosymbionts in three hydrothermal vent mussels: influence on host distributions.</title>
        <authorList>
            <person name="Fujiwara Y."/>
            <person name="Takai K."/>
            <person name="Uematsu K."/>
            <person name="Tsuchida S."/>
            <person name="Hunt J.C."/>
            <person name="Hashimoto J."/>
        </authorList>
    </citation>
    <scope>NUCLEOTIDE SEQUENCE [LARGE SCALE GENOMIC DNA]</scope>
    <source>
        <strain evidence="17 18">Myojin Knoll</strain>
    </source>
</reference>
<evidence type="ECO:0000256" key="3">
    <source>
        <dbReference type="ARBA" id="ARBA00022485"/>
    </source>
</evidence>
<evidence type="ECO:0000256" key="10">
    <source>
        <dbReference type="ARBA" id="ARBA00023014"/>
    </source>
</evidence>
<dbReference type="PANTHER" id="PTHR42859">
    <property type="entry name" value="OXIDOREDUCTASE"/>
    <property type="match status" value="1"/>
</dbReference>
<keyword evidence="10 13" id="KW-0411">Iron-sulfur</keyword>
<dbReference type="NCBIfam" id="NF003475">
    <property type="entry name" value="PRK05113.1"/>
    <property type="match status" value="1"/>
</dbReference>
<gene>
    <name evidence="13 17" type="primary">rnfB</name>
    <name evidence="17" type="ORF">BSEPE_1309</name>
</gene>
<feature type="binding site" evidence="13 14">
    <location>
        <position position="54"/>
    </location>
    <ligand>
        <name>[4Fe-4S] cluster</name>
        <dbReference type="ChEBI" id="CHEBI:49883"/>
        <label>1</label>
    </ligand>
</feature>
<feature type="binding site" evidence="13 14">
    <location>
        <position position="149"/>
    </location>
    <ligand>
        <name>[4Fe-4S] cluster</name>
        <dbReference type="ChEBI" id="CHEBI:49883"/>
        <label>3</label>
    </ligand>
</feature>
<evidence type="ECO:0000256" key="12">
    <source>
        <dbReference type="ARBA" id="ARBA00067794"/>
    </source>
</evidence>
<feature type="binding site" evidence="13 14">
    <location>
        <position position="119"/>
    </location>
    <ligand>
        <name>[4Fe-4S] cluster</name>
        <dbReference type="ChEBI" id="CHEBI:49883"/>
        <label>2</label>
    </ligand>
</feature>
<feature type="binding site" evidence="13 14">
    <location>
        <position position="143"/>
    </location>
    <ligand>
        <name>[4Fe-4S] cluster</name>
        <dbReference type="ChEBI" id="CHEBI:49883"/>
        <label>3</label>
    </ligand>
</feature>
<dbReference type="AlphaFoldDB" id="A0A0P0UT34"/>
<feature type="binding site" evidence="13 14">
    <location>
        <position position="113"/>
    </location>
    <ligand>
        <name>[4Fe-4S] cluster</name>
        <dbReference type="ChEBI" id="CHEBI:49883"/>
        <label>2</label>
    </ligand>
</feature>
<dbReference type="InterPro" id="IPR017896">
    <property type="entry name" value="4Fe4S_Fe-S-bd"/>
</dbReference>